<dbReference type="HOGENOM" id="CLU_081254_7_1_0"/>
<evidence type="ECO:0000313" key="11">
    <source>
        <dbReference type="EMBL" id="ACZ42663.1"/>
    </source>
</evidence>
<dbReference type="GO" id="GO:0005886">
    <property type="term" value="C:plasma membrane"/>
    <property type="evidence" value="ECO:0007669"/>
    <property type="project" value="UniProtKB-SubCell"/>
</dbReference>
<keyword evidence="5 10" id="KW-1133">Transmembrane helix</keyword>
<keyword evidence="12" id="KW-1185">Reference proteome</keyword>
<comment type="subunit">
    <text evidence="10">Probably interacts with PlsX.</text>
</comment>
<evidence type="ECO:0000256" key="2">
    <source>
        <dbReference type="ARBA" id="ARBA00022516"/>
    </source>
</evidence>
<keyword evidence="4 10" id="KW-0812">Transmembrane</keyword>
<evidence type="ECO:0000313" key="12">
    <source>
        <dbReference type="Proteomes" id="UP000000323"/>
    </source>
</evidence>
<feature type="transmembrane region" description="Helical" evidence="10">
    <location>
        <begin position="166"/>
        <end position="183"/>
    </location>
</feature>
<dbReference type="NCBIfam" id="TIGR00023">
    <property type="entry name" value="glycerol-3-phosphate 1-O-acyltransferase PlsY"/>
    <property type="match status" value="1"/>
</dbReference>
<feature type="transmembrane region" description="Helical" evidence="10">
    <location>
        <begin position="142"/>
        <end position="161"/>
    </location>
</feature>
<evidence type="ECO:0000256" key="1">
    <source>
        <dbReference type="ARBA" id="ARBA00022475"/>
    </source>
</evidence>
<dbReference type="GO" id="GO:0043772">
    <property type="term" value="F:acyl-phosphate glycerol-3-phosphate acyltransferase activity"/>
    <property type="evidence" value="ECO:0007669"/>
    <property type="project" value="UniProtKB-UniRule"/>
</dbReference>
<name>D1CCZ8_THET1</name>
<evidence type="ECO:0000256" key="10">
    <source>
        <dbReference type="HAMAP-Rule" id="MF_01043"/>
    </source>
</evidence>
<dbReference type="Proteomes" id="UP000000323">
    <property type="component" value="Chromosome 1"/>
</dbReference>
<dbReference type="EMBL" id="CP001825">
    <property type="protein sequence ID" value="ACZ42663.1"/>
    <property type="molecule type" value="Genomic_DNA"/>
</dbReference>
<keyword evidence="2 10" id="KW-0444">Lipid biosynthesis</keyword>
<dbReference type="HAMAP" id="MF_01043">
    <property type="entry name" value="PlsY"/>
    <property type="match status" value="1"/>
</dbReference>
<dbReference type="KEGG" id="ttr:Tter_1757"/>
<evidence type="ECO:0000256" key="7">
    <source>
        <dbReference type="ARBA" id="ARBA00023136"/>
    </source>
</evidence>
<dbReference type="GO" id="GO:0008654">
    <property type="term" value="P:phospholipid biosynthetic process"/>
    <property type="evidence" value="ECO:0007669"/>
    <property type="project" value="UniProtKB-UniRule"/>
</dbReference>
<keyword evidence="9 10" id="KW-1208">Phospholipid metabolism</keyword>
<dbReference type="OrthoDB" id="9777124at2"/>
<keyword evidence="6 10" id="KW-0443">Lipid metabolism</keyword>
<dbReference type="PANTHER" id="PTHR30309:SF0">
    <property type="entry name" value="GLYCEROL-3-PHOSPHATE ACYLTRANSFERASE-RELATED"/>
    <property type="match status" value="1"/>
</dbReference>
<feature type="transmembrane region" description="Helical" evidence="10">
    <location>
        <begin position="53"/>
        <end position="74"/>
    </location>
</feature>
<sequence length="198" mass="21165">MSVVIACIIGYLLGSIPNGYIVGRLMAGVDVRTVGSGKTGATNVRRLVGWKGFFLVLFMDVAKGALAVLLARWLLPEPNYWAQAAAGVFAVVGHTWPLFLGFRGGRGLATGMGALLVMVPLAVLVLAVLGIPLVIISRYISLGSVTGSALAPIVVLLLVIFLHEPWAYFVYTLVAALLVIAMHKDNIQRLLQGTERRI</sequence>
<dbReference type="Pfam" id="PF02660">
    <property type="entry name" value="G3P_acyltransf"/>
    <property type="match status" value="1"/>
</dbReference>
<evidence type="ECO:0000256" key="3">
    <source>
        <dbReference type="ARBA" id="ARBA00022679"/>
    </source>
</evidence>
<evidence type="ECO:0000256" key="5">
    <source>
        <dbReference type="ARBA" id="ARBA00022989"/>
    </source>
</evidence>
<dbReference type="UniPathway" id="UPA00085"/>
<proteinExistence type="inferred from homology"/>
<protein>
    <recommendedName>
        <fullName evidence="10">Glycerol-3-phosphate acyltransferase</fullName>
    </recommendedName>
    <alternativeName>
        <fullName evidence="10">Acyl-PO4 G3P acyltransferase</fullName>
    </alternativeName>
    <alternativeName>
        <fullName evidence="10">Acyl-phosphate--glycerol-3-phosphate acyltransferase</fullName>
    </alternativeName>
    <alternativeName>
        <fullName evidence="10">G3P acyltransferase</fullName>
        <shortName evidence="10">GPAT</shortName>
        <ecNumber evidence="10">2.3.1.275</ecNumber>
    </alternativeName>
    <alternativeName>
        <fullName evidence="10">Lysophosphatidic acid synthase</fullName>
        <shortName evidence="10">LPA synthase</shortName>
    </alternativeName>
</protein>
<organism evidence="11 12">
    <name type="scientific">Thermobaculum terrenum (strain ATCC BAA-798 / CCMEE 7001 / YNP1)</name>
    <dbReference type="NCBI Taxonomy" id="525904"/>
    <lineage>
        <taxon>Bacteria</taxon>
        <taxon>Bacillati</taxon>
        <taxon>Chloroflexota</taxon>
        <taxon>Chloroflexia</taxon>
        <taxon>Candidatus Thermobaculales</taxon>
        <taxon>Candidatus Thermobaculaceae</taxon>
        <taxon>Thermobaculum</taxon>
    </lineage>
</organism>
<evidence type="ECO:0000256" key="9">
    <source>
        <dbReference type="ARBA" id="ARBA00023264"/>
    </source>
</evidence>
<comment type="function">
    <text evidence="10">Catalyzes the transfer of an acyl group from acyl-phosphate (acyl-PO(4)) to glycerol-3-phosphate (G3P) to form lysophosphatidic acid (LPA). This enzyme utilizes acyl-phosphate as fatty acyl donor, but not acyl-CoA or acyl-ACP.</text>
</comment>
<dbReference type="EC" id="2.3.1.275" evidence="10"/>
<reference evidence="12" key="1">
    <citation type="journal article" date="2010" name="Stand. Genomic Sci.">
        <title>Complete genome sequence of 'Thermobaculum terrenum' type strain (YNP1).</title>
        <authorList>
            <person name="Kiss H."/>
            <person name="Cleland D."/>
            <person name="Lapidus A."/>
            <person name="Lucas S."/>
            <person name="Glavina Del Rio T."/>
            <person name="Nolan M."/>
            <person name="Tice H."/>
            <person name="Han C."/>
            <person name="Goodwin L."/>
            <person name="Pitluck S."/>
            <person name="Liolios K."/>
            <person name="Ivanova N."/>
            <person name="Mavromatis K."/>
            <person name="Ovchinnikova G."/>
            <person name="Pati A."/>
            <person name="Chen A."/>
            <person name="Palaniappan K."/>
            <person name="Land M."/>
            <person name="Hauser L."/>
            <person name="Chang Y."/>
            <person name="Jeffries C."/>
            <person name="Lu M."/>
            <person name="Brettin T."/>
            <person name="Detter J."/>
            <person name="Goker M."/>
            <person name="Tindall B."/>
            <person name="Beck B."/>
            <person name="McDermott T."/>
            <person name="Woyke T."/>
            <person name="Bristow J."/>
            <person name="Eisen J."/>
            <person name="Markowitz V."/>
            <person name="Hugenholtz P."/>
            <person name="Kyrpides N."/>
            <person name="Klenk H."/>
            <person name="Cheng J."/>
        </authorList>
    </citation>
    <scope>NUCLEOTIDE SEQUENCE [LARGE SCALE GENOMIC DNA]</scope>
    <source>
        <strain evidence="12">ATCC BAA-798 / YNP1</strain>
    </source>
</reference>
<feature type="transmembrane region" description="Helical" evidence="10">
    <location>
        <begin position="114"/>
        <end position="136"/>
    </location>
</feature>
<comment type="subcellular location">
    <subcellularLocation>
        <location evidence="10">Cell membrane</location>
        <topology evidence="10">Multi-pass membrane protein</topology>
    </subcellularLocation>
</comment>
<feature type="transmembrane region" description="Helical" evidence="10">
    <location>
        <begin position="80"/>
        <end position="102"/>
    </location>
</feature>
<gene>
    <name evidence="10" type="primary">plsY</name>
    <name evidence="11" type="ordered locus">Tter_1757</name>
</gene>
<comment type="catalytic activity">
    <reaction evidence="10">
        <text>an acyl phosphate + sn-glycerol 3-phosphate = a 1-acyl-sn-glycero-3-phosphate + phosphate</text>
        <dbReference type="Rhea" id="RHEA:34075"/>
        <dbReference type="ChEBI" id="CHEBI:43474"/>
        <dbReference type="ChEBI" id="CHEBI:57597"/>
        <dbReference type="ChEBI" id="CHEBI:57970"/>
        <dbReference type="ChEBI" id="CHEBI:59918"/>
        <dbReference type="EC" id="2.3.1.275"/>
    </reaction>
</comment>
<comment type="similarity">
    <text evidence="10">Belongs to the PlsY family.</text>
</comment>
<keyword evidence="3 10" id="KW-0808">Transferase</keyword>
<keyword evidence="1 10" id="KW-1003">Cell membrane</keyword>
<dbReference type="SMART" id="SM01207">
    <property type="entry name" value="G3P_acyltransf"/>
    <property type="match status" value="1"/>
</dbReference>
<evidence type="ECO:0000256" key="4">
    <source>
        <dbReference type="ARBA" id="ARBA00022692"/>
    </source>
</evidence>
<keyword evidence="7 10" id="KW-0472">Membrane</keyword>
<comment type="pathway">
    <text evidence="10">Lipid metabolism; phospholipid metabolism.</text>
</comment>
<dbReference type="RefSeq" id="WP_012875697.1">
    <property type="nucleotide sequence ID" value="NC_013525.1"/>
</dbReference>
<accession>D1CCZ8</accession>
<keyword evidence="8 10" id="KW-0594">Phospholipid biosynthesis</keyword>
<dbReference type="STRING" id="525904.Tter_1757"/>
<dbReference type="InterPro" id="IPR003811">
    <property type="entry name" value="G3P_acylTferase_PlsY"/>
</dbReference>
<dbReference type="PANTHER" id="PTHR30309">
    <property type="entry name" value="INNER MEMBRANE PROTEIN YGIH"/>
    <property type="match status" value="1"/>
</dbReference>
<evidence type="ECO:0000256" key="6">
    <source>
        <dbReference type="ARBA" id="ARBA00023098"/>
    </source>
</evidence>
<dbReference type="AlphaFoldDB" id="D1CCZ8"/>
<dbReference type="eggNOG" id="COG0344">
    <property type="taxonomic scope" value="Bacteria"/>
</dbReference>
<evidence type="ECO:0000256" key="8">
    <source>
        <dbReference type="ARBA" id="ARBA00023209"/>
    </source>
</evidence>